<name>A0A433RQS6_9BACL</name>
<dbReference type="PROSITE" id="PS50977">
    <property type="entry name" value="HTH_TETR_2"/>
    <property type="match status" value="1"/>
</dbReference>
<dbReference type="Gene3D" id="1.10.357.10">
    <property type="entry name" value="Tetracycline Repressor, domain 2"/>
    <property type="match status" value="1"/>
</dbReference>
<organism evidence="4 5">
    <name type="scientific">Candidatus Kurthia intestinigallinarum</name>
    <dbReference type="NCBI Taxonomy" id="1562256"/>
    <lineage>
        <taxon>Bacteria</taxon>
        <taxon>Bacillati</taxon>
        <taxon>Bacillota</taxon>
        <taxon>Bacilli</taxon>
        <taxon>Bacillales</taxon>
        <taxon>Caryophanaceae</taxon>
        <taxon>Kurthia</taxon>
    </lineage>
</organism>
<dbReference type="InterPro" id="IPR039532">
    <property type="entry name" value="TetR_C_Firmicutes"/>
</dbReference>
<dbReference type="InterPro" id="IPR050624">
    <property type="entry name" value="HTH-type_Tx_Regulator"/>
</dbReference>
<evidence type="ECO:0000256" key="1">
    <source>
        <dbReference type="ARBA" id="ARBA00023125"/>
    </source>
</evidence>
<keyword evidence="5" id="KW-1185">Reference proteome</keyword>
<dbReference type="PANTHER" id="PTHR43479:SF7">
    <property type="entry name" value="TETR-FAMILY TRANSCRIPTIONAL REGULATOR"/>
    <property type="match status" value="1"/>
</dbReference>
<reference evidence="4 5" key="1">
    <citation type="submission" date="2014-11" db="EMBL/GenBank/DDBJ databases">
        <title>Genome sequence and analysis of novel Kurthia sp.</title>
        <authorList>
            <person name="Lawson J.N."/>
            <person name="Gonzalez J.E."/>
            <person name="Rinauldi L."/>
            <person name="Xuan Z."/>
            <person name="Firman A."/>
            <person name="Shaddox L."/>
            <person name="Trudeau A."/>
            <person name="Shah S."/>
            <person name="Reiman D."/>
        </authorList>
    </citation>
    <scope>NUCLEOTIDE SEQUENCE [LARGE SCALE GENOMIC DNA]</scope>
    <source>
        <strain evidence="4 5">3B1D</strain>
    </source>
</reference>
<feature type="DNA-binding region" description="H-T-H motif" evidence="2">
    <location>
        <begin position="36"/>
        <end position="55"/>
    </location>
</feature>
<accession>A0A433RQS6</accession>
<dbReference type="EMBL" id="JTFC01000041">
    <property type="protein sequence ID" value="RUS53073.1"/>
    <property type="molecule type" value="Genomic_DNA"/>
</dbReference>
<feature type="domain" description="HTH tetR-type" evidence="3">
    <location>
        <begin position="12"/>
        <end position="73"/>
    </location>
</feature>
<dbReference type="OrthoDB" id="9810250at2"/>
<dbReference type="SUPFAM" id="SSF46689">
    <property type="entry name" value="Homeodomain-like"/>
    <property type="match status" value="1"/>
</dbReference>
<protein>
    <submittedName>
        <fullName evidence="4">Regulatory protein</fullName>
    </submittedName>
</protein>
<comment type="caution">
    <text evidence="4">The sequence shown here is derived from an EMBL/GenBank/DDBJ whole genome shotgun (WGS) entry which is preliminary data.</text>
</comment>
<dbReference type="Proteomes" id="UP000288623">
    <property type="component" value="Unassembled WGS sequence"/>
</dbReference>
<sequence>MNMSKKEDPRAIRTKEMLKQAVIELLQQGIPAEKLSIQKVSQQAGLNRTTFYLHYEDIHDLLQKLTDEIVGEITKQIEELMQVRELSEKSQLIRLLDYLYNQRQHLLVLFQKNDFEEKLYEQMKRLISVRRENSVTQTPRRDIDIDIKTASLVGIMMWWLKRGLHYSSDYIATEIYKMYR</sequence>
<dbReference type="PANTHER" id="PTHR43479">
    <property type="entry name" value="ACREF/ENVCD OPERON REPRESSOR-RELATED"/>
    <property type="match status" value="1"/>
</dbReference>
<dbReference type="InterPro" id="IPR001647">
    <property type="entry name" value="HTH_TetR"/>
</dbReference>
<gene>
    <name evidence="4" type="ORF">QI30_16085</name>
</gene>
<dbReference type="InterPro" id="IPR009057">
    <property type="entry name" value="Homeodomain-like_sf"/>
</dbReference>
<dbReference type="RefSeq" id="WP_126991619.1">
    <property type="nucleotide sequence ID" value="NZ_JTFC01000041.1"/>
</dbReference>
<evidence type="ECO:0000313" key="5">
    <source>
        <dbReference type="Proteomes" id="UP000288623"/>
    </source>
</evidence>
<evidence type="ECO:0000313" key="4">
    <source>
        <dbReference type="EMBL" id="RUS53073.1"/>
    </source>
</evidence>
<evidence type="ECO:0000259" key="3">
    <source>
        <dbReference type="PROSITE" id="PS50977"/>
    </source>
</evidence>
<keyword evidence="1 2" id="KW-0238">DNA-binding</keyword>
<dbReference type="Pfam" id="PF14278">
    <property type="entry name" value="TetR_C_8"/>
    <property type="match status" value="1"/>
</dbReference>
<evidence type="ECO:0000256" key="2">
    <source>
        <dbReference type="PROSITE-ProRule" id="PRU00335"/>
    </source>
</evidence>
<dbReference type="GO" id="GO:0003677">
    <property type="term" value="F:DNA binding"/>
    <property type="evidence" value="ECO:0007669"/>
    <property type="project" value="UniProtKB-UniRule"/>
</dbReference>
<proteinExistence type="predicted"/>
<dbReference type="AlphaFoldDB" id="A0A433RQS6"/>